<accession>A0ABQ0AQQ3</accession>
<feature type="domain" description="Histidine phosphotransferase ChpT C-terminal" evidence="1">
    <location>
        <begin position="102"/>
        <end position="217"/>
    </location>
</feature>
<evidence type="ECO:0000313" key="2">
    <source>
        <dbReference type="EMBL" id="GAA6198196.1"/>
    </source>
</evidence>
<reference evidence="2 3" key="1">
    <citation type="submission" date="2024-04" db="EMBL/GenBank/DDBJ databases">
        <title>Draft genome sequence of Pseudophaeobacter arcticus NBRC 116598.</title>
        <authorList>
            <person name="Miyakawa T."/>
            <person name="Kusuya Y."/>
            <person name="Miura T."/>
        </authorList>
    </citation>
    <scope>NUCLEOTIDE SEQUENCE [LARGE SCALE GENOMIC DNA]</scope>
    <source>
        <strain evidence="2 3">SU-CL00105</strain>
    </source>
</reference>
<comment type="caution">
    <text evidence="2">The sequence shown here is derived from an EMBL/GenBank/DDBJ whole genome shotgun (WGS) entry which is preliminary data.</text>
</comment>
<dbReference type="EMBL" id="BAABWU010000019">
    <property type="protein sequence ID" value="GAA6198196.1"/>
    <property type="molecule type" value="Genomic_DNA"/>
</dbReference>
<dbReference type="Gene3D" id="3.30.565.10">
    <property type="entry name" value="Histidine kinase-like ATPase, C-terminal domain"/>
    <property type="match status" value="1"/>
</dbReference>
<dbReference type="InterPro" id="IPR018762">
    <property type="entry name" value="ChpT_C"/>
</dbReference>
<protein>
    <submittedName>
        <fullName evidence="2">Histidine phosphotransferase family protein</fullName>
    </submittedName>
</protein>
<gene>
    <name evidence="2" type="ORF">NBRC116598_36410</name>
</gene>
<name>A0ABQ0AQQ3_9RHOB</name>
<sequence>MRNAHAGGKEGIEVDHVMGPIRRKDMAVDTANLAALIGSRICHDLISPVGAINNGLELLAMSGAMAGPELELISDSVLNANARIRFFRIAFGAAGDQQMGRAEIVSVLDDISKAGRLKFQWDYADGCSRSAVRMAFLAALCLETALPYGGMITMTCKDGKWTVAGEGRKVAVDASLWGYLDDSDTSASLTPAQVQFAMLPAAATEAECQLGFDHTDEKVTVWF</sequence>
<proteinExistence type="predicted"/>
<evidence type="ECO:0000313" key="3">
    <source>
        <dbReference type="Proteomes" id="UP001441944"/>
    </source>
</evidence>
<dbReference type="Pfam" id="PF10090">
    <property type="entry name" value="HPTransfase"/>
    <property type="match status" value="1"/>
</dbReference>
<dbReference type="InterPro" id="IPR036890">
    <property type="entry name" value="HATPase_C_sf"/>
</dbReference>
<evidence type="ECO:0000259" key="1">
    <source>
        <dbReference type="Pfam" id="PF10090"/>
    </source>
</evidence>
<organism evidence="2 3">
    <name type="scientific">Pseudophaeobacter arcticus</name>
    <dbReference type="NCBI Taxonomy" id="385492"/>
    <lineage>
        <taxon>Bacteria</taxon>
        <taxon>Pseudomonadati</taxon>
        <taxon>Pseudomonadota</taxon>
        <taxon>Alphaproteobacteria</taxon>
        <taxon>Rhodobacterales</taxon>
        <taxon>Paracoccaceae</taxon>
        <taxon>Pseudophaeobacter</taxon>
    </lineage>
</organism>
<dbReference type="Gene3D" id="1.10.287.130">
    <property type="match status" value="1"/>
</dbReference>
<dbReference type="Proteomes" id="UP001441944">
    <property type="component" value="Unassembled WGS sequence"/>
</dbReference>
<keyword evidence="3" id="KW-1185">Reference proteome</keyword>